<evidence type="ECO:0000313" key="10">
    <source>
        <dbReference type="EMBL" id="PAD77154.1"/>
    </source>
</evidence>
<dbReference type="PROSITE" id="PS51202">
    <property type="entry name" value="RCK_C"/>
    <property type="match status" value="2"/>
</dbReference>
<keyword evidence="5 7" id="KW-1133">Transmembrane helix</keyword>
<keyword evidence="2" id="KW-0813">Transport</keyword>
<evidence type="ECO:0000313" key="11">
    <source>
        <dbReference type="Proteomes" id="UP000435177"/>
    </source>
</evidence>
<dbReference type="OrthoDB" id="9765532at2"/>
<dbReference type="PANTHER" id="PTHR43652:SF1">
    <property type="entry name" value="RESPONSE REGULATOR"/>
    <property type="match status" value="1"/>
</dbReference>
<dbReference type="RefSeq" id="WP_095265158.1">
    <property type="nucleotide sequence ID" value="NZ_NPBY01000031.1"/>
</dbReference>
<reference evidence="9 11" key="2">
    <citation type="submission" date="2019-11" db="EMBL/GenBank/DDBJ databases">
        <title>Draft genome sequences of five Paenibacillus species of dairy origin.</title>
        <authorList>
            <person name="Olajide A.M."/>
            <person name="Chen S."/>
            <person name="Lapointe G."/>
        </authorList>
    </citation>
    <scope>NUCLEOTIDE SEQUENCE [LARGE SCALE GENOMIC DNA]</scope>
    <source>
        <strain evidence="9 11">3CS1</strain>
    </source>
</reference>
<organism evidence="10">
    <name type="scientific">Paenibacillus campinasensis</name>
    <dbReference type="NCBI Taxonomy" id="66347"/>
    <lineage>
        <taxon>Bacteria</taxon>
        <taxon>Bacillati</taxon>
        <taxon>Bacillota</taxon>
        <taxon>Bacilli</taxon>
        <taxon>Bacillales</taxon>
        <taxon>Paenibacillaceae</taxon>
        <taxon>Paenibacillus</taxon>
    </lineage>
</organism>
<feature type="transmembrane region" description="Helical" evidence="7">
    <location>
        <begin position="515"/>
        <end position="539"/>
    </location>
</feature>
<evidence type="ECO:0000259" key="8">
    <source>
        <dbReference type="PROSITE" id="PS51202"/>
    </source>
</evidence>
<feature type="transmembrane region" description="Helical" evidence="7">
    <location>
        <begin position="473"/>
        <end position="495"/>
    </location>
</feature>
<dbReference type="InterPro" id="IPR004680">
    <property type="entry name" value="Cit_transptr-like_dom"/>
</dbReference>
<dbReference type="InterPro" id="IPR051679">
    <property type="entry name" value="DASS-Related_Transporters"/>
</dbReference>
<protein>
    <submittedName>
        <fullName evidence="10">SLC13 family permease</fullName>
    </submittedName>
</protein>
<feature type="transmembrane region" description="Helical" evidence="7">
    <location>
        <begin position="28"/>
        <end position="44"/>
    </location>
</feature>
<evidence type="ECO:0000313" key="9">
    <source>
        <dbReference type="EMBL" id="MUG67870.1"/>
    </source>
</evidence>
<comment type="subcellular location">
    <subcellularLocation>
        <location evidence="1">Membrane</location>
        <topology evidence="1">Multi-pass membrane protein</topology>
    </subcellularLocation>
</comment>
<dbReference type="Pfam" id="PF03600">
    <property type="entry name" value="CitMHS"/>
    <property type="match status" value="1"/>
</dbReference>
<feature type="domain" description="RCK C-terminal" evidence="8">
    <location>
        <begin position="217"/>
        <end position="310"/>
    </location>
</feature>
<comment type="caution">
    <text evidence="10">The sequence shown here is derived from an EMBL/GenBank/DDBJ whole genome shotgun (WGS) entry which is preliminary data.</text>
</comment>
<evidence type="ECO:0000256" key="6">
    <source>
        <dbReference type="ARBA" id="ARBA00023136"/>
    </source>
</evidence>
<dbReference type="Proteomes" id="UP000215596">
    <property type="component" value="Unassembled WGS sequence"/>
</dbReference>
<sequence length="613" mass="65727">MNIDIVITLSVLVLASVLFISGKVRSDMVAIGALIALMLFGILTPTEALSGFSSTVVIMMAGLFVVGGGIFQTGLAKLISGKLLQLAGTSETRLLIVIMLATGFMGTFISNTGTIAVMMPIVVSMAMSAGVNPARLLMPLAFASSMGGALTLIGTPPNLVIQDVLVAGGFEGLRFFSFTPIGLLALAVGIICMLFLRRWLPRQEDGLTQRSEARSTKAIAAEYRLGQNLYRVQVNADSPLCSKRLKELRLSERYHVNIIEVRRRMSMKNQFFKTIPQEVATSETELQEGDILYVHGAFEDVKVLAEDCGLMLLDHQAAEAALTTGDIGIAEVLLAPSSTLIHKRVAESGFREKFRLNILGIRRKDEVILHHLKDERMRYGDAMLVQGAWKDIALLAEETDVVVVGQPAEEARKVTLDHKAPIAAGIMLLMVGLLIIDVIPAVASVMICAVLMVLFGCLRSMEDAYKTMNWESIVLIGGMLPVSIAIEKTGAAGLLSNGLVDMLGSFGPHVMLAGIYALTSLLTLFISNTACAVLVAPIALASAVELGVSPYAFLFAVAIGASMCFAVPFSTPPNALVMSAGRYAFMDFVKVGLPLQVIVAVVMITVLPLFFPF</sequence>
<evidence type="ECO:0000256" key="2">
    <source>
        <dbReference type="ARBA" id="ARBA00022448"/>
    </source>
</evidence>
<keyword evidence="6 7" id="KW-0472">Membrane</keyword>
<evidence type="ECO:0000256" key="5">
    <source>
        <dbReference type="ARBA" id="ARBA00022989"/>
    </source>
</evidence>
<dbReference type="PANTHER" id="PTHR43652">
    <property type="entry name" value="BASIC AMINO ACID ANTIPORTER YFCC-RELATED"/>
    <property type="match status" value="1"/>
</dbReference>
<feature type="transmembrane region" description="Helical" evidence="7">
    <location>
        <begin position="95"/>
        <end position="124"/>
    </location>
</feature>
<dbReference type="GO" id="GO:0005886">
    <property type="term" value="C:plasma membrane"/>
    <property type="evidence" value="ECO:0007669"/>
    <property type="project" value="TreeGrafter"/>
</dbReference>
<dbReference type="Pfam" id="PF02080">
    <property type="entry name" value="TrkA_C"/>
    <property type="match status" value="2"/>
</dbReference>
<keyword evidence="3 7" id="KW-0812">Transmembrane</keyword>
<feature type="transmembrane region" description="Helical" evidence="7">
    <location>
        <begin position="591"/>
        <end position="611"/>
    </location>
</feature>
<feature type="transmembrane region" description="Helical" evidence="7">
    <location>
        <begin position="136"/>
        <end position="155"/>
    </location>
</feature>
<feature type="domain" description="RCK C-terminal" evidence="8">
    <location>
        <begin position="315"/>
        <end position="401"/>
    </location>
</feature>
<feature type="transmembrane region" description="Helical" evidence="7">
    <location>
        <begin position="175"/>
        <end position="196"/>
    </location>
</feature>
<proteinExistence type="predicted"/>
<evidence type="ECO:0000256" key="7">
    <source>
        <dbReference type="SAM" id="Phobius"/>
    </source>
</evidence>
<accession>A0A268EVN7</accession>
<dbReference type="AlphaFoldDB" id="A0A268EVN7"/>
<dbReference type="Gene3D" id="3.30.70.1450">
    <property type="entry name" value="Regulator of K+ conductance, C-terminal domain"/>
    <property type="match status" value="2"/>
</dbReference>
<feature type="transmembrane region" description="Helical" evidence="7">
    <location>
        <begin position="551"/>
        <end position="571"/>
    </location>
</feature>
<dbReference type="EMBL" id="WOAA01000018">
    <property type="protein sequence ID" value="MUG67870.1"/>
    <property type="molecule type" value="Genomic_DNA"/>
</dbReference>
<dbReference type="GO" id="GO:0008324">
    <property type="term" value="F:monoatomic cation transmembrane transporter activity"/>
    <property type="evidence" value="ECO:0007669"/>
    <property type="project" value="InterPro"/>
</dbReference>
<evidence type="ECO:0000256" key="3">
    <source>
        <dbReference type="ARBA" id="ARBA00022692"/>
    </source>
</evidence>
<dbReference type="EMBL" id="NPBY01000031">
    <property type="protein sequence ID" value="PAD77154.1"/>
    <property type="molecule type" value="Genomic_DNA"/>
</dbReference>
<keyword evidence="11" id="KW-1185">Reference proteome</keyword>
<feature type="transmembrane region" description="Helical" evidence="7">
    <location>
        <begin position="442"/>
        <end position="461"/>
    </location>
</feature>
<reference evidence="10" key="1">
    <citation type="submission" date="2017-07" db="EMBL/GenBank/DDBJ databases">
        <title>Isolation and whole genome analysis of endospore-forming bacteria from heroin.</title>
        <authorList>
            <person name="Kalinowski J."/>
            <person name="Ahrens B."/>
            <person name="Al-Dilaimi A."/>
            <person name="Winkler A."/>
            <person name="Wibberg D."/>
            <person name="Schleenbecker U."/>
            <person name="Ruckert C."/>
            <person name="Wolfel R."/>
            <person name="Grass G."/>
        </authorList>
    </citation>
    <scope>NUCLEOTIDE SEQUENCE [LARGE SCALE GENOMIC DNA]</scope>
    <source>
        <strain evidence="10">7537-G1</strain>
    </source>
</reference>
<dbReference type="Proteomes" id="UP000435177">
    <property type="component" value="Unassembled WGS sequence"/>
</dbReference>
<dbReference type="GO" id="GO:0006813">
    <property type="term" value="P:potassium ion transport"/>
    <property type="evidence" value="ECO:0007669"/>
    <property type="project" value="InterPro"/>
</dbReference>
<name>A0A268EVN7_9BACL</name>
<evidence type="ECO:0000256" key="4">
    <source>
        <dbReference type="ARBA" id="ARBA00022737"/>
    </source>
</evidence>
<evidence type="ECO:0000256" key="1">
    <source>
        <dbReference type="ARBA" id="ARBA00004141"/>
    </source>
</evidence>
<feature type="transmembrane region" description="Helical" evidence="7">
    <location>
        <begin position="56"/>
        <end position="75"/>
    </location>
</feature>
<dbReference type="InterPro" id="IPR006037">
    <property type="entry name" value="RCK_C"/>
</dbReference>
<gene>
    <name evidence="10" type="ORF">CHH67_10625</name>
    <name evidence="9" type="ORF">GNP94_17930</name>
</gene>
<keyword evidence="4" id="KW-0677">Repeat</keyword>
<dbReference type="InterPro" id="IPR036721">
    <property type="entry name" value="RCK_C_sf"/>
</dbReference>
<feature type="transmembrane region" description="Helical" evidence="7">
    <location>
        <begin position="5"/>
        <end position="22"/>
    </location>
</feature>
<dbReference type="SUPFAM" id="SSF116726">
    <property type="entry name" value="TrkA C-terminal domain-like"/>
    <property type="match status" value="2"/>
</dbReference>